<dbReference type="FunFam" id="3.40.50.300:FF:000644">
    <property type="entry name" value="GpmB, Fructose-2,6-bisphosphatase"/>
    <property type="match status" value="1"/>
</dbReference>
<dbReference type="GO" id="GO:0006000">
    <property type="term" value="P:fructose metabolic process"/>
    <property type="evidence" value="ECO:0007669"/>
    <property type="project" value="InterPro"/>
</dbReference>
<organism evidence="5 6">
    <name type="scientific">Hyalella azteca</name>
    <name type="common">Amphipod</name>
    <dbReference type="NCBI Taxonomy" id="294128"/>
    <lineage>
        <taxon>Eukaryota</taxon>
        <taxon>Metazoa</taxon>
        <taxon>Ecdysozoa</taxon>
        <taxon>Arthropoda</taxon>
        <taxon>Crustacea</taxon>
        <taxon>Multicrustacea</taxon>
        <taxon>Malacostraca</taxon>
        <taxon>Eumalacostraca</taxon>
        <taxon>Peracarida</taxon>
        <taxon>Amphipoda</taxon>
        <taxon>Senticaudata</taxon>
        <taxon>Talitrida</taxon>
        <taxon>Talitroidea</taxon>
        <taxon>Hyalellidae</taxon>
        <taxon>Hyalella</taxon>
    </lineage>
</organism>
<protein>
    <submittedName>
        <fullName evidence="6">6-phosphofructo-2-kinase/fructose-2, 6-bisphosphatase</fullName>
    </submittedName>
</protein>
<dbReference type="GO" id="GO:0006003">
    <property type="term" value="P:fructose 2,6-bisphosphate metabolic process"/>
    <property type="evidence" value="ECO:0007669"/>
    <property type="project" value="InterPro"/>
</dbReference>
<dbReference type="Pfam" id="PF00300">
    <property type="entry name" value="His_Phos_1"/>
    <property type="match status" value="1"/>
</dbReference>
<proteinExistence type="inferred from homology"/>
<dbReference type="GO" id="GO:0005524">
    <property type="term" value="F:ATP binding"/>
    <property type="evidence" value="ECO:0007669"/>
    <property type="project" value="UniProtKB-KW"/>
</dbReference>
<dbReference type="InterPro" id="IPR027417">
    <property type="entry name" value="P-loop_NTPase"/>
</dbReference>
<name>A0A8B7NQH9_HYAAZ</name>
<keyword evidence="2" id="KW-0547">Nucleotide-binding</keyword>
<dbReference type="AlphaFoldDB" id="A0A8B7NQH9"/>
<dbReference type="InterPro" id="IPR013078">
    <property type="entry name" value="His_Pase_superF_clade-1"/>
</dbReference>
<dbReference type="Proteomes" id="UP000694843">
    <property type="component" value="Unplaced"/>
</dbReference>
<evidence type="ECO:0000256" key="1">
    <source>
        <dbReference type="ARBA" id="ARBA00008408"/>
    </source>
</evidence>
<dbReference type="PANTHER" id="PTHR10606">
    <property type="entry name" value="6-PHOSPHOFRUCTO-2-KINASE/FRUCTOSE-2,6-BISPHOSPHATASE"/>
    <property type="match status" value="1"/>
</dbReference>
<dbReference type="GO" id="GO:0004331">
    <property type="term" value="F:fructose-2,6-bisphosphate 2-phosphatase activity"/>
    <property type="evidence" value="ECO:0007669"/>
    <property type="project" value="TreeGrafter"/>
</dbReference>
<dbReference type="OMA" id="RWIQERC"/>
<gene>
    <name evidence="6" type="primary">LOC108672729</name>
</gene>
<evidence type="ECO:0000259" key="4">
    <source>
        <dbReference type="Pfam" id="PF01591"/>
    </source>
</evidence>
<dbReference type="GO" id="GO:0003873">
    <property type="term" value="F:6-phosphofructo-2-kinase activity"/>
    <property type="evidence" value="ECO:0007669"/>
    <property type="project" value="InterPro"/>
</dbReference>
<dbReference type="SUPFAM" id="SSF53254">
    <property type="entry name" value="Phosphoglycerate mutase-like"/>
    <property type="match status" value="1"/>
</dbReference>
<comment type="similarity">
    <text evidence="1">In the C-terminal section; belongs to the phosphoglycerate mutase family.</text>
</comment>
<dbReference type="PRINTS" id="PR00991">
    <property type="entry name" value="6PFRUCTKNASE"/>
</dbReference>
<keyword evidence="5" id="KW-1185">Reference proteome</keyword>
<accession>A0A8B7NQH9</accession>
<dbReference type="SUPFAM" id="SSF52540">
    <property type="entry name" value="P-loop containing nucleoside triphosphate hydrolases"/>
    <property type="match status" value="1"/>
</dbReference>
<evidence type="ECO:0000313" key="6">
    <source>
        <dbReference type="RefSeq" id="XP_018015940.1"/>
    </source>
</evidence>
<keyword evidence="3" id="KW-0067">ATP-binding</keyword>
<evidence type="ECO:0000256" key="3">
    <source>
        <dbReference type="ARBA" id="ARBA00022840"/>
    </source>
</evidence>
<dbReference type="RefSeq" id="XP_018015940.1">
    <property type="nucleotide sequence ID" value="XM_018160451.2"/>
</dbReference>
<dbReference type="OrthoDB" id="267323at2759"/>
<dbReference type="KEGG" id="hazt:108672729"/>
<dbReference type="Pfam" id="PF01591">
    <property type="entry name" value="6PF2K"/>
    <property type="match status" value="1"/>
</dbReference>
<dbReference type="PANTHER" id="PTHR10606:SF44">
    <property type="entry name" value="6-PHOSPHOFRUCTO 2-KINASE_FRUCTOSE 2,6-BISPHOSPHATASE LONG FORM"/>
    <property type="match status" value="1"/>
</dbReference>
<evidence type="ECO:0000313" key="5">
    <source>
        <dbReference type="Proteomes" id="UP000694843"/>
    </source>
</evidence>
<sequence>MSVRQRRVSYGDAVYENRSLHIVVMVGLPARGKTYMAKKLTRYLNWVGIKTKVFNNGDYVRKITRQCSDHNFFRPENEEASMLRKKCSVDAITDIVRWLQEEHGRVAVFDATNTTRDRRRMIHQIVEKQLTCKLFFIESICDDAQLVEANIKEVKVNGPDYKGVKPEKALADFLQRIEHYKRIYEPLDEEKEKYLSYMKIYNTGEKVLVHKHKGHVQAKIVYYLMHIHISKRSIYFSRLKVWTSWMQRTIQTCRDINAPTERWKALNEIDAVSSVINVYHMSLFRYRRGESYEDLVARLEPVIMELERESNVLVVAHQAVLRCLLAYFRDIATDELPYIEVPLHTVIKLTPAAYGCDIEYVHLDVPSVNTHRGKPQVPGDLNTAPLPIVNVEIPQTYQPTFRQSL</sequence>
<reference evidence="6" key="1">
    <citation type="submission" date="2025-08" db="UniProtKB">
        <authorList>
            <consortium name="RefSeq"/>
        </authorList>
    </citation>
    <scope>IDENTIFICATION</scope>
    <source>
        <tissue evidence="6">Whole organism</tissue>
    </source>
</reference>
<dbReference type="Gene3D" id="3.40.50.1240">
    <property type="entry name" value="Phosphoglycerate mutase-like"/>
    <property type="match status" value="1"/>
</dbReference>
<evidence type="ECO:0000256" key="2">
    <source>
        <dbReference type="ARBA" id="ARBA00022741"/>
    </source>
</evidence>
<dbReference type="GO" id="GO:0005829">
    <property type="term" value="C:cytosol"/>
    <property type="evidence" value="ECO:0007669"/>
    <property type="project" value="TreeGrafter"/>
</dbReference>
<dbReference type="InterPro" id="IPR003094">
    <property type="entry name" value="6Pfruct_kin"/>
</dbReference>
<dbReference type="GeneID" id="108672729"/>
<dbReference type="InterPro" id="IPR029033">
    <property type="entry name" value="His_PPase_superfam"/>
</dbReference>
<dbReference type="CDD" id="cd07067">
    <property type="entry name" value="HP_PGM_like"/>
    <property type="match status" value="1"/>
</dbReference>
<dbReference type="PIRSF" id="PIRSF000709">
    <property type="entry name" value="6PFK_2-Ptase"/>
    <property type="match status" value="1"/>
</dbReference>
<dbReference type="Gene3D" id="3.40.50.300">
    <property type="entry name" value="P-loop containing nucleotide triphosphate hydrolases"/>
    <property type="match status" value="1"/>
</dbReference>
<feature type="domain" description="6-phosphofructo-2-kinase" evidence="4">
    <location>
        <begin position="18"/>
        <end position="230"/>
    </location>
</feature>
<dbReference type="InterPro" id="IPR013079">
    <property type="entry name" value="6Phosfructo_kin"/>
</dbReference>